<feature type="transmembrane region" description="Helical" evidence="1">
    <location>
        <begin position="7"/>
        <end position="27"/>
    </location>
</feature>
<keyword evidence="3" id="KW-1185">Reference proteome</keyword>
<dbReference type="EMBL" id="FMUS01000022">
    <property type="protein sequence ID" value="SCY92357.1"/>
    <property type="molecule type" value="Genomic_DNA"/>
</dbReference>
<evidence type="ECO:0000313" key="2">
    <source>
        <dbReference type="EMBL" id="SCY92357.1"/>
    </source>
</evidence>
<feature type="transmembrane region" description="Helical" evidence="1">
    <location>
        <begin position="62"/>
        <end position="86"/>
    </location>
</feature>
<proteinExistence type="predicted"/>
<keyword evidence="1" id="KW-1133">Transmembrane helix</keyword>
<accession>A0A1G5JVL2</accession>
<dbReference type="RefSeq" id="WP_091545331.1">
    <property type="nucleotide sequence ID" value="NZ_FMUS01000022.1"/>
</dbReference>
<reference evidence="2 3" key="1">
    <citation type="submission" date="2016-10" db="EMBL/GenBank/DDBJ databases">
        <authorList>
            <person name="de Groot N.N."/>
        </authorList>
    </citation>
    <scope>NUCLEOTIDE SEQUENCE [LARGE SCALE GENOMIC DNA]</scope>
    <source>
        <strain evidence="2 3">DSM 18978</strain>
    </source>
</reference>
<evidence type="ECO:0000256" key="1">
    <source>
        <dbReference type="SAM" id="Phobius"/>
    </source>
</evidence>
<dbReference type="PANTHER" id="PTHR37309:SF1">
    <property type="entry name" value="SLR0284 PROTEIN"/>
    <property type="match status" value="1"/>
</dbReference>
<dbReference type="Proteomes" id="UP000198636">
    <property type="component" value="Unassembled WGS sequence"/>
</dbReference>
<dbReference type="AlphaFoldDB" id="A0A1G5JVL2"/>
<protein>
    <submittedName>
        <fullName evidence="2">Putative membrane protein</fullName>
    </submittedName>
</protein>
<dbReference type="STRING" id="1120976.SAMN03080606_03058"/>
<dbReference type="InterPro" id="IPR007165">
    <property type="entry name" value="Phage_holin_4_2"/>
</dbReference>
<dbReference type="PANTHER" id="PTHR37309">
    <property type="entry name" value="SLR0284 PROTEIN"/>
    <property type="match status" value="1"/>
</dbReference>
<sequence>MKFLARLLVSAVSIYIIAYLMAGITVTTVEATLMAAVILGLVNTFIKPLIIFLTLPINIMTLGLFTFLLNGIVLYGTASIVNGFYVVGLVDAIIGSILISIVNMLLSGVLGVKK</sequence>
<organism evidence="2 3">
    <name type="scientific">Alkaliphilus peptidifermentans DSM 18978</name>
    <dbReference type="NCBI Taxonomy" id="1120976"/>
    <lineage>
        <taxon>Bacteria</taxon>
        <taxon>Bacillati</taxon>
        <taxon>Bacillota</taxon>
        <taxon>Clostridia</taxon>
        <taxon>Peptostreptococcales</taxon>
        <taxon>Natronincolaceae</taxon>
        <taxon>Alkaliphilus</taxon>
    </lineage>
</organism>
<gene>
    <name evidence="2" type="ORF">SAMN03080606_03058</name>
</gene>
<dbReference type="Pfam" id="PF04020">
    <property type="entry name" value="Phage_holin_4_2"/>
    <property type="match status" value="1"/>
</dbReference>
<name>A0A1G5JVL2_9FIRM</name>
<feature type="transmembrane region" description="Helical" evidence="1">
    <location>
        <begin position="92"/>
        <end position="112"/>
    </location>
</feature>
<keyword evidence="1" id="KW-0812">Transmembrane</keyword>
<feature type="transmembrane region" description="Helical" evidence="1">
    <location>
        <begin position="33"/>
        <end position="55"/>
    </location>
</feature>
<evidence type="ECO:0000313" key="3">
    <source>
        <dbReference type="Proteomes" id="UP000198636"/>
    </source>
</evidence>
<dbReference type="OrthoDB" id="7205479at2"/>
<keyword evidence="1" id="KW-0472">Membrane</keyword>